<keyword evidence="2" id="KW-1185">Reference proteome</keyword>
<name>A0ABD2C8A0_VESSQ</name>
<accession>A0ABD2C8A0</accession>
<proteinExistence type="predicted"/>
<protein>
    <submittedName>
        <fullName evidence="1">Myocardin-related transcription factor A isoform X1</fullName>
    </submittedName>
</protein>
<organism evidence="1 2">
    <name type="scientific">Vespula squamosa</name>
    <name type="common">Southern yellow jacket</name>
    <name type="synonym">Wasp</name>
    <dbReference type="NCBI Taxonomy" id="30214"/>
    <lineage>
        <taxon>Eukaryota</taxon>
        <taxon>Metazoa</taxon>
        <taxon>Ecdysozoa</taxon>
        <taxon>Arthropoda</taxon>
        <taxon>Hexapoda</taxon>
        <taxon>Insecta</taxon>
        <taxon>Pterygota</taxon>
        <taxon>Neoptera</taxon>
        <taxon>Endopterygota</taxon>
        <taxon>Hymenoptera</taxon>
        <taxon>Apocrita</taxon>
        <taxon>Aculeata</taxon>
        <taxon>Vespoidea</taxon>
        <taxon>Vespidae</taxon>
        <taxon>Vespinae</taxon>
        <taxon>Vespula</taxon>
    </lineage>
</organism>
<evidence type="ECO:0000313" key="1">
    <source>
        <dbReference type="EMBL" id="KAL2741055.1"/>
    </source>
</evidence>
<gene>
    <name evidence="1" type="ORF">V1478_001196</name>
</gene>
<dbReference type="EMBL" id="JAUDFV010000020">
    <property type="protein sequence ID" value="KAL2741055.1"/>
    <property type="molecule type" value="Genomic_DNA"/>
</dbReference>
<comment type="caution">
    <text evidence="1">The sequence shown here is derived from an EMBL/GenBank/DDBJ whole genome shotgun (WGS) entry which is preliminary data.</text>
</comment>
<dbReference type="AlphaFoldDB" id="A0ABD2C8A0"/>
<feature type="non-terminal residue" evidence="1">
    <location>
        <position position="141"/>
    </location>
</feature>
<evidence type="ECO:0000313" key="2">
    <source>
        <dbReference type="Proteomes" id="UP001607302"/>
    </source>
</evidence>
<reference evidence="1 2" key="1">
    <citation type="journal article" date="2024" name="Ann. Entomol. Soc. Am.">
        <title>Genomic analyses of the southern and eastern yellowjacket wasps (Hymenoptera: Vespidae) reveal evolutionary signatures of social life.</title>
        <authorList>
            <person name="Catto M.A."/>
            <person name="Caine P.B."/>
            <person name="Orr S.E."/>
            <person name="Hunt B.G."/>
            <person name="Goodisman M.A.D."/>
        </authorList>
    </citation>
    <scope>NUCLEOTIDE SEQUENCE [LARGE SCALE GENOMIC DNA]</scope>
    <source>
        <strain evidence="1">233</strain>
        <tissue evidence="1">Head and thorax</tissue>
    </source>
</reference>
<sequence>MNAEEADLIDGSGNGSHQFGHVIVRLSADDRHLRDRRREIRSWATSVFADLHERRSIPMPVVLVGANLGANLGASETKDRKVDTRGAGRLFEFPACSFGRKRGDRRLKVERHLWLMTNVIYYVTAQSDPNGRSRVNTAMLA</sequence>
<dbReference type="Proteomes" id="UP001607302">
    <property type="component" value="Unassembled WGS sequence"/>
</dbReference>